<dbReference type="AlphaFoldDB" id="A0A4D6L6K5"/>
<dbReference type="Proteomes" id="UP000501690">
    <property type="component" value="Linkage Group LG2"/>
</dbReference>
<dbReference type="EMBL" id="CP039346">
    <property type="protein sequence ID" value="QCD84149.1"/>
    <property type="molecule type" value="Genomic_DNA"/>
</dbReference>
<organism evidence="2 3">
    <name type="scientific">Vigna unguiculata</name>
    <name type="common">Cowpea</name>
    <dbReference type="NCBI Taxonomy" id="3917"/>
    <lineage>
        <taxon>Eukaryota</taxon>
        <taxon>Viridiplantae</taxon>
        <taxon>Streptophyta</taxon>
        <taxon>Embryophyta</taxon>
        <taxon>Tracheophyta</taxon>
        <taxon>Spermatophyta</taxon>
        <taxon>Magnoliopsida</taxon>
        <taxon>eudicotyledons</taxon>
        <taxon>Gunneridae</taxon>
        <taxon>Pentapetalae</taxon>
        <taxon>rosids</taxon>
        <taxon>fabids</taxon>
        <taxon>Fabales</taxon>
        <taxon>Fabaceae</taxon>
        <taxon>Papilionoideae</taxon>
        <taxon>50 kb inversion clade</taxon>
        <taxon>NPAAA clade</taxon>
        <taxon>indigoferoid/millettioid clade</taxon>
        <taxon>Phaseoleae</taxon>
        <taxon>Vigna</taxon>
    </lineage>
</organism>
<evidence type="ECO:0000313" key="3">
    <source>
        <dbReference type="Proteomes" id="UP000501690"/>
    </source>
</evidence>
<accession>A0A4D6L6K5</accession>
<evidence type="ECO:0000256" key="1">
    <source>
        <dbReference type="SAM" id="MobiDB-lite"/>
    </source>
</evidence>
<reference evidence="2 3" key="1">
    <citation type="submission" date="2019-04" db="EMBL/GenBank/DDBJ databases">
        <title>An improved genome assembly and genetic linkage map for asparagus bean, Vigna unguiculata ssp. sesquipedialis.</title>
        <authorList>
            <person name="Xia Q."/>
            <person name="Zhang R."/>
            <person name="Dong Y."/>
        </authorList>
    </citation>
    <scope>NUCLEOTIDE SEQUENCE [LARGE SCALE GENOMIC DNA]</scope>
    <source>
        <tissue evidence="2">Leaf</tissue>
    </source>
</reference>
<feature type="compositionally biased region" description="Polar residues" evidence="1">
    <location>
        <begin position="126"/>
        <end position="164"/>
    </location>
</feature>
<protein>
    <submittedName>
        <fullName evidence="2">Uncharacterized protein</fullName>
    </submittedName>
</protein>
<keyword evidence="3" id="KW-1185">Reference proteome</keyword>
<sequence>MNKESNAEATSDSSTEENSKGRDQIQKSFHISVSDSNNENESFPIISYESQTDVINKESSPTDICGSRMKSMAVGLIKSGSRGKNIKESSPTAIYGSSTQSKATNPIKTGFHGNKIKESDPVDLSPCSTQSKTLASTKTPSHTAKSNKNTEADNSMLTEWFSIS</sequence>
<evidence type="ECO:0000313" key="2">
    <source>
        <dbReference type="EMBL" id="QCD84149.1"/>
    </source>
</evidence>
<feature type="compositionally biased region" description="Polar residues" evidence="1">
    <location>
        <begin position="88"/>
        <end position="107"/>
    </location>
</feature>
<proteinExistence type="predicted"/>
<gene>
    <name evidence="2" type="ORF">DEO72_LG2g4499</name>
</gene>
<feature type="region of interest" description="Disordered" evidence="1">
    <location>
        <begin position="1"/>
        <end position="45"/>
    </location>
</feature>
<feature type="compositionally biased region" description="Polar residues" evidence="1">
    <location>
        <begin position="26"/>
        <end position="41"/>
    </location>
</feature>
<feature type="region of interest" description="Disordered" evidence="1">
    <location>
        <begin position="80"/>
        <end position="164"/>
    </location>
</feature>
<name>A0A4D6L6K5_VIGUN</name>